<keyword evidence="1" id="KW-0175">Coiled coil</keyword>
<proteinExistence type="predicted"/>
<accession>A0A9Q9FDX2</accession>
<evidence type="ECO:0000313" key="2">
    <source>
        <dbReference type="EMBL" id="UUF07738.1"/>
    </source>
</evidence>
<dbReference type="RefSeq" id="WP_055244612.1">
    <property type="nucleotide sequence ID" value="NZ_CP071250.1"/>
</dbReference>
<sequence>MRRTRLIENREVFLAYVLANCKFSTIEGLHRRFPLVWKQRDQYKYYKHVCLERPSLKEEYKLKCAYCLFEASKEDSIIFNVLFEELYKQYGALYKQLKKYYGRSKLISDTGLEVLMKDEELINQSDLMDVSIFDFFLEKLEVQYDETTFFNQLKVTYDGIQRKILDFELDIDELNYQYFKYQLTKPNSITFKRVKHFYRSYSDYLGQNVVDVLNDKLERCYQEEKLSSHIQWMRDLGLIDQHTVYRLTITDVYQLMTLLLCTDGDNLIEEEGASIEIGDLVLPISELEAFEELLNELLPYFVMSQVMKENREFFFRSYTLKDQMISKQLEKEVELLKRDLKSVKETNKLLKLSLSEEKLNQEKMYKLQLKQLRSNLMTTMHEKERLEKELENLKERCAQLESIIKEPSEAEEQVYEMTLEQSVDVSEINKAEIMIVGGATPTIQKLKRILPNCKYFEVDKKYNDQYFQGVKFAILLTNILNHSMTKKLDKHCPKAKKKSVTVTNVDLIIEEIVKFI</sequence>
<reference evidence="2" key="1">
    <citation type="submission" date="2021-03" db="EMBL/GenBank/DDBJ databases">
        <title>Comparative Genomics and Metabolomics in the genus Turicibacter.</title>
        <authorList>
            <person name="Maki J."/>
            <person name="Looft T."/>
        </authorList>
    </citation>
    <scope>NUCLEOTIDE SEQUENCE</scope>
    <source>
        <strain evidence="2">ISU324</strain>
    </source>
</reference>
<dbReference type="EMBL" id="CP071250">
    <property type="protein sequence ID" value="UUF07738.1"/>
    <property type="molecule type" value="Genomic_DNA"/>
</dbReference>
<dbReference type="AlphaFoldDB" id="A0A9Q9FDX2"/>
<dbReference type="Proteomes" id="UP001058072">
    <property type="component" value="Chromosome"/>
</dbReference>
<evidence type="ECO:0000256" key="1">
    <source>
        <dbReference type="SAM" id="Coils"/>
    </source>
</evidence>
<gene>
    <name evidence="2" type="ORF">J0J70_08905</name>
</gene>
<name>A0A9Q9FDX2_9FIRM</name>
<feature type="coiled-coil region" evidence="1">
    <location>
        <begin position="326"/>
        <end position="403"/>
    </location>
</feature>
<protein>
    <submittedName>
        <fullName evidence="2">Uncharacterized protein</fullName>
    </submittedName>
</protein>
<organism evidence="2 3">
    <name type="scientific">Turicibacter bilis</name>
    <dbReference type="NCBI Taxonomy" id="2735723"/>
    <lineage>
        <taxon>Bacteria</taxon>
        <taxon>Bacillati</taxon>
        <taxon>Bacillota</taxon>
        <taxon>Erysipelotrichia</taxon>
        <taxon>Erysipelotrichales</taxon>
        <taxon>Turicibacteraceae</taxon>
        <taxon>Turicibacter</taxon>
    </lineage>
</organism>
<evidence type="ECO:0000313" key="3">
    <source>
        <dbReference type="Proteomes" id="UP001058072"/>
    </source>
</evidence>